<keyword evidence="4" id="KW-1185">Reference proteome</keyword>
<keyword evidence="1" id="KW-0808">Transferase</keyword>
<protein>
    <submittedName>
        <fullName evidence="3">ATP-binding protein</fullName>
    </submittedName>
</protein>
<dbReference type="InterPro" id="IPR003594">
    <property type="entry name" value="HATPase_dom"/>
</dbReference>
<accession>A0A3A8AW56</accession>
<proteinExistence type="predicted"/>
<dbReference type="InterPro" id="IPR036890">
    <property type="entry name" value="HATPase_C_sf"/>
</dbReference>
<sequence>MRVIRDVARPNASPLRRLHGGRAVIGADHLETLTADGGAIRACLARIRGFLLRSDLAPETCGTIEIVLAEVLNNLAEHAYPANAPGPVHVTLSREASLMHVTIRDHGAPLPGLCLPKGAAPVLDVARTELPEGGFGWFLIRTLAHDLEYRREGEENRLSFVILCA</sequence>
<dbReference type="SUPFAM" id="SSF55874">
    <property type="entry name" value="ATPase domain of HSP90 chaperone/DNA topoisomerase II/histidine kinase"/>
    <property type="match status" value="1"/>
</dbReference>
<reference evidence="3 4" key="1">
    <citation type="submission" date="2018-09" db="EMBL/GenBank/DDBJ databases">
        <title>Roseovarius spongiae sp. nov., isolated from a marine sponge.</title>
        <authorList>
            <person name="Zhuang L."/>
            <person name="Luo L."/>
        </authorList>
    </citation>
    <scope>NUCLEOTIDE SEQUENCE [LARGE SCALE GENOMIC DNA]</scope>
    <source>
        <strain evidence="3 4">HN-E21</strain>
    </source>
</reference>
<dbReference type="Pfam" id="PF13581">
    <property type="entry name" value="HATPase_c_2"/>
    <property type="match status" value="1"/>
</dbReference>
<dbReference type="PANTHER" id="PTHR35526">
    <property type="entry name" value="ANTI-SIGMA-F FACTOR RSBW-RELATED"/>
    <property type="match status" value="1"/>
</dbReference>
<dbReference type="GO" id="GO:0004674">
    <property type="term" value="F:protein serine/threonine kinase activity"/>
    <property type="evidence" value="ECO:0007669"/>
    <property type="project" value="UniProtKB-KW"/>
</dbReference>
<comment type="caution">
    <text evidence="3">The sequence shown here is derived from an EMBL/GenBank/DDBJ whole genome shotgun (WGS) entry which is preliminary data.</text>
</comment>
<keyword evidence="3" id="KW-0067">ATP-binding</keyword>
<dbReference type="EMBL" id="RAPE01000003">
    <property type="protein sequence ID" value="RKF13814.1"/>
    <property type="molecule type" value="Genomic_DNA"/>
</dbReference>
<evidence type="ECO:0000259" key="2">
    <source>
        <dbReference type="Pfam" id="PF13581"/>
    </source>
</evidence>
<dbReference type="InterPro" id="IPR050267">
    <property type="entry name" value="Anti-sigma-factor_SerPK"/>
</dbReference>
<gene>
    <name evidence="3" type="ORF">D6850_11465</name>
</gene>
<feature type="domain" description="Histidine kinase/HSP90-like ATPase" evidence="2">
    <location>
        <begin position="35"/>
        <end position="161"/>
    </location>
</feature>
<organism evidence="3 4">
    <name type="scientific">Roseovarius spongiae</name>
    <dbReference type="NCBI Taxonomy" id="2320272"/>
    <lineage>
        <taxon>Bacteria</taxon>
        <taxon>Pseudomonadati</taxon>
        <taxon>Pseudomonadota</taxon>
        <taxon>Alphaproteobacteria</taxon>
        <taxon>Rhodobacterales</taxon>
        <taxon>Roseobacteraceae</taxon>
        <taxon>Roseovarius</taxon>
    </lineage>
</organism>
<evidence type="ECO:0000313" key="3">
    <source>
        <dbReference type="EMBL" id="RKF13814.1"/>
    </source>
</evidence>
<keyword evidence="1" id="KW-0418">Kinase</keyword>
<dbReference type="Proteomes" id="UP000281128">
    <property type="component" value="Unassembled WGS sequence"/>
</dbReference>
<keyword evidence="3" id="KW-0547">Nucleotide-binding</keyword>
<dbReference type="OrthoDB" id="9792240at2"/>
<keyword evidence="1" id="KW-0723">Serine/threonine-protein kinase</keyword>
<evidence type="ECO:0000313" key="4">
    <source>
        <dbReference type="Proteomes" id="UP000281128"/>
    </source>
</evidence>
<dbReference type="CDD" id="cd16936">
    <property type="entry name" value="HATPase_RsbW-like"/>
    <property type="match status" value="1"/>
</dbReference>
<dbReference type="AlphaFoldDB" id="A0A3A8AW56"/>
<evidence type="ECO:0000256" key="1">
    <source>
        <dbReference type="ARBA" id="ARBA00022527"/>
    </source>
</evidence>
<dbReference type="GO" id="GO:0005524">
    <property type="term" value="F:ATP binding"/>
    <property type="evidence" value="ECO:0007669"/>
    <property type="project" value="UniProtKB-KW"/>
</dbReference>
<dbReference type="Gene3D" id="3.30.565.10">
    <property type="entry name" value="Histidine kinase-like ATPase, C-terminal domain"/>
    <property type="match status" value="1"/>
</dbReference>
<name>A0A3A8AW56_9RHOB</name>